<reference evidence="2 3" key="1">
    <citation type="submission" date="2014-04" db="EMBL/GenBank/DDBJ databases">
        <authorList>
            <consortium name="DOE Joint Genome Institute"/>
            <person name="Kuo A."/>
            <person name="Zuccaro A."/>
            <person name="Kohler A."/>
            <person name="Nagy L.G."/>
            <person name="Floudas D."/>
            <person name="Copeland A."/>
            <person name="Barry K.W."/>
            <person name="Cichocki N."/>
            <person name="Veneault-Fourrey C."/>
            <person name="LaButti K."/>
            <person name="Lindquist E.A."/>
            <person name="Lipzen A."/>
            <person name="Lundell T."/>
            <person name="Morin E."/>
            <person name="Murat C."/>
            <person name="Sun H."/>
            <person name="Tunlid A."/>
            <person name="Henrissat B."/>
            <person name="Grigoriev I.V."/>
            <person name="Hibbett D.S."/>
            <person name="Martin F."/>
            <person name="Nordberg H.P."/>
            <person name="Cantor M.N."/>
            <person name="Hua S.X."/>
        </authorList>
    </citation>
    <scope>NUCLEOTIDE SEQUENCE [LARGE SCALE GENOMIC DNA]</scope>
    <source>
        <strain evidence="2 3">MAFF 305830</strain>
    </source>
</reference>
<feature type="compositionally biased region" description="Polar residues" evidence="1">
    <location>
        <begin position="357"/>
        <end position="373"/>
    </location>
</feature>
<reference evidence="3" key="2">
    <citation type="submission" date="2015-01" db="EMBL/GenBank/DDBJ databases">
        <title>Evolutionary Origins and Diversification of the Mycorrhizal Mutualists.</title>
        <authorList>
            <consortium name="DOE Joint Genome Institute"/>
            <consortium name="Mycorrhizal Genomics Consortium"/>
            <person name="Kohler A."/>
            <person name="Kuo A."/>
            <person name="Nagy L.G."/>
            <person name="Floudas D."/>
            <person name="Copeland A."/>
            <person name="Barry K.W."/>
            <person name="Cichocki N."/>
            <person name="Veneault-Fourrey C."/>
            <person name="LaButti K."/>
            <person name="Lindquist E.A."/>
            <person name="Lipzen A."/>
            <person name="Lundell T."/>
            <person name="Morin E."/>
            <person name="Murat C."/>
            <person name="Riley R."/>
            <person name="Ohm R."/>
            <person name="Sun H."/>
            <person name="Tunlid A."/>
            <person name="Henrissat B."/>
            <person name="Grigoriev I.V."/>
            <person name="Hibbett D.S."/>
            <person name="Martin F."/>
        </authorList>
    </citation>
    <scope>NUCLEOTIDE SEQUENCE [LARGE SCALE GENOMIC DNA]</scope>
    <source>
        <strain evidence="3">MAFF 305830</strain>
    </source>
</reference>
<feature type="compositionally biased region" description="Low complexity" evidence="1">
    <location>
        <begin position="338"/>
        <end position="355"/>
    </location>
</feature>
<sequence>MEGDRSVLLMFDPLASPPKLATTRETPRHRRELDPTSPVAAFFNTVDRSKNLLETVRKHKQTDLINLDQAQDTLHAIPEDDVEQATAGVMATPLPTFKLTVDPFSPATYATATPQLFSLARARDSGANNSLLTIDTPAKADLSMSTNFTPIPSGLPNLLNASFSSLRHSGTSSVTSSGRRRRSSVDLDKELHTSTSDSSFDILRGELEIGNSADASFITADESLRVVEAAESPWTIRTGITPTYKLGSSLLPVKELKESSLLAHEIPLPDSPPTSPESSEGHNEDATMNASKVFSHTRRFSMANLQFPTEGPSPPRSPGKLHQYRVNSTRKPTVHVRTTSMTSVSSAGSSRSGITIKGSSPSKQQRVTPTASPSRPRPGSATGVGGVVPAKRLPRPSIVGGKPPTVVAKPRMSVAPRASIAPTTGPVRKLAMGAPSLSRGVGPRASIASTAGSMAPPPVPVKRVPRASTASTASMQPPAKVGPRPSVARPSVGGAGVKQALRAPRASIVSTSSAAATAAAATKQVQAGQAGKVLAPSARANTTNAPGATRMARPSLIGGGVGAPGIAGGGVAAGAGGPGALRKVASAAGGFGVNKPIVGKSTVRVPTAVRDLPPVTVREVGPPTSSTQGLPRPRPRTSSAGAALISRPEYAAGRGDDYAERSARAARLVRPKSSLRV</sequence>
<accession>A0A0C3AUM3</accession>
<feature type="region of interest" description="Disordered" evidence="1">
    <location>
        <begin position="265"/>
        <end position="286"/>
    </location>
</feature>
<evidence type="ECO:0000256" key="1">
    <source>
        <dbReference type="SAM" id="MobiDB-lite"/>
    </source>
</evidence>
<dbReference type="OrthoDB" id="3270255at2759"/>
<dbReference type="AlphaFoldDB" id="A0A0C3AUM3"/>
<evidence type="ECO:0000313" key="3">
    <source>
        <dbReference type="Proteomes" id="UP000054097"/>
    </source>
</evidence>
<keyword evidence="3" id="KW-1185">Reference proteome</keyword>
<feature type="compositionally biased region" description="Basic residues" evidence="1">
    <location>
        <begin position="667"/>
        <end position="677"/>
    </location>
</feature>
<feature type="region of interest" description="Disordered" evidence="1">
    <location>
        <begin position="168"/>
        <end position="191"/>
    </location>
</feature>
<feature type="region of interest" description="Disordered" evidence="1">
    <location>
        <begin position="449"/>
        <end position="495"/>
    </location>
</feature>
<organism evidence="2 3">
    <name type="scientific">Serendipita vermifera MAFF 305830</name>
    <dbReference type="NCBI Taxonomy" id="933852"/>
    <lineage>
        <taxon>Eukaryota</taxon>
        <taxon>Fungi</taxon>
        <taxon>Dikarya</taxon>
        <taxon>Basidiomycota</taxon>
        <taxon>Agaricomycotina</taxon>
        <taxon>Agaricomycetes</taxon>
        <taxon>Sebacinales</taxon>
        <taxon>Serendipitaceae</taxon>
        <taxon>Serendipita</taxon>
    </lineage>
</organism>
<dbReference type="HOGENOM" id="CLU_412835_0_0_1"/>
<protein>
    <submittedName>
        <fullName evidence="2">Uncharacterized protein</fullName>
    </submittedName>
</protein>
<name>A0A0C3AUM3_SERVB</name>
<dbReference type="Proteomes" id="UP000054097">
    <property type="component" value="Unassembled WGS sequence"/>
</dbReference>
<feature type="region of interest" description="Disordered" evidence="1">
    <location>
        <begin position="615"/>
        <end position="677"/>
    </location>
</feature>
<evidence type="ECO:0000313" key="2">
    <source>
        <dbReference type="EMBL" id="KIM22971.1"/>
    </source>
</evidence>
<feature type="compositionally biased region" description="Low complexity" evidence="1">
    <location>
        <begin position="168"/>
        <end position="177"/>
    </location>
</feature>
<gene>
    <name evidence="2" type="ORF">M408DRAFT_332642</name>
</gene>
<feature type="compositionally biased region" description="Basic and acidic residues" evidence="1">
    <location>
        <begin position="654"/>
        <end position="663"/>
    </location>
</feature>
<feature type="region of interest" description="Disordered" evidence="1">
    <location>
        <begin position="305"/>
        <end position="405"/>
    </location>
</feature>
<proteinExistence type="predicted"/>
<dbReference type="EMBL" id="KN824345">
    <property type="protein sequence ID" value="KIM22971.1"/>
    <property type="molecule type" value="Genomic_DNA"/>
</dbReference>